<reference evidence="2" key="1">
    <citation type="submission" date="2014-05" db="EMBL/GenBank/DDBJ databases">
        <title>The transcriptome of the halophilic microalga Tetraselmis sp. GSL018 isolated from the Great Salt Lake, Utah.</title>
        <authorList>
            <person name="Jinkerson R.E."/>
            <person name="D'Adamo S."/>
            <person name="Posewitz M.C."/>
        </authorList>
    </citation>
    <scope>NUCLEOTIDE SEQUENCE</scope>
    <source>
        <strain evidence="2">GSL018</strain>
    </source>
</reference>
<sequence>MARLHAGALHRCAEFGLGDGPAVAIDCGGDGPEVEGVVDEGHHGAEVLVPRRGRVEQLLVAALDDRGAAEAAARAPQPPSVEVASQRGVARHNDVRLRPTPRLEPAALNLREDRHVADGSRELREAVRRLPPSGSRHPGNRMRRSGVESHERARPAVVVARLARCPRLVVPPAVGSHDEALGAEEVVAGEVHADEVPVGAGLGVAYGPLPGDAHGAPLEGDSDHGGGVALEAQHPSAGGRPGRVHVARRLHRAKEGVVEVHGEVPLDVLVDHVPLAAGAAAPSPRPRARHR</sequence>
<feature type="region of interest" description="Disordered" evidence="1">
    <location>
        <begin position="213"/>
        <end position="242"/>
    </location>
</feature>
<dbReference type="AlphaFoldDB" id="A0A061QN96"/>
<name>A0A061QN96_9CHLO</name>
<protein>
    <submittedName>
        <fullName evidence="2">Uncharacterized protein</fullName>
    </submittedName>
</protein>
<organism evidence="2">
    <name type="scientific">Tetraselmis sp. GSL018</name>
    <dbReference type="NCBI Taxonomy" id="582737"/>
    <lineage>
        <taxon>Eukaryota</taxon>
        <taxon>Viridiplantae</taxon>
        <taxon>Chlorophyta</taxon>
        <taxon>core chlorophytes</taxon>
        <taxon>Chlorodendrophyceae</taxon>
        <taxon>Chlorodendrales</taxon>
        <taxon>Chlorodendraceae</taxon>
        <taxon>Tetraselmis</taxon>
    </lineage>
</organism>
<feature type="region of interest" description="Disordered" evidence="1">
    <location>
        <begin position="129"/>
        <end position="150"/>
    </location>
</feature>
<gene>
    <name evidence="2" type="ORF">TSPGSL018_30326</name>
</gene>
<accession>A0A061QN96</accession>
<evidence type="ECO:0000313" key="2">
    <source>
        <dbReference type="EMBL" id="JAC59904.1"/>
    </source>
</evidence>
<proteinExistence type="predicted"/>
<dbReference type="EMBL" id="GBEZ01027404">
    <property type="protein sequence ID" value="JAC59904.1"/>
    <property type="molecule type" value="Transcribed_RNA"/>
</dbReference>
<evidence type="ECO:0000256" key="1">
    <source>
        <dbReference type="SAM" id="MobiDB-lite"/>
    </source>
</evidence>